<dbReference type="EMBL" id="JXEA01000265">
    <property type="protein sequence ID" value="OLG87446.1"/>
    <property type="molecule type" value="Genomic_DNA"/>
</dbReference>
<dbReference type="AlphaFoldDB" id="A0A854CI60"/>
<protein>
    <submittedName>
        <fullName evidence="1">Uncharacterized protein</fullName>
    </submittedName>
</protein>
<organism evidence="1">
    <name type="scientific">Xanthomonas oryzae pv. oryzae</name>
    <dbReference type="NCBI Taxonomy" id="64187"/>
    <lineage>
        <taxon>Bacteria</taxon>
        <taxon>Pseudomonadati</taxon>
        <taxon>Pseudomonadota</taxon>
        <taxon>Gammaproteobacteria</taxon>
        <taxon>Lysobacterales</taxon>
        <taxon>Lysobacteraceae</taxon>
        <taxon>Xanthomonas</taxon>
    </lineage>
</organism>
<proteinExistence type="predicted"/>
<comment type="caution">
    <text evidence="1">The sequence shown here is derived from an EMBL/GenBank/DDBJ whole genome shotgun (WGS) entry which is preliminary data.</text>
</comment>
<sequence length="213" mass="23862">MLYSIGGFHRSDDGLRRTGFTADHGGQLRGTQTFLLGDAVLDVDAKLLNDRTAFYNPIPLSDPRAPNRSLADLIDPLDGTLLSDVLRHTSIPTYVGDRPERRTLDLADGIHNDVKQLGTHLEWELGNGITLGNRMRFVDAQVDYTALFSDSAPADAASYLATQSARAQRFRRPRRPHRICRQRRRQPVRPCWQRWAGAGKRLVECTHTPAHAA</sequence>
<name>A0A854CI60_XANOO</name>
<accession>A0A854CI60</accession>
<gene>
    <name evidence="1" type="ORF">BXO512_17525</name>
</gene>
<evidence type="ECO:0000313" key="1">
    <source>
        <dbReference type="EMBL" id="OLG87446.1"/>
    </source>
</evidence>
<reference evidence="1" key="1">
    <citation type="submission" date="2015-01" db="EMBL/GenBank/DDBJ databases">
        <title>Population genomics of rice bacterial leaf blight strains from India.</title>
        <authorList>
            <person name="Midha S."/>
            <person name="Anil M.G."/>
            <person name="Mishra D."/>
            <person name="Brahma K."/>
            <person name="Laha G.S."/>
            <person name="Sundaram R.M."/>
            <person name="Sonti R.V."/>
            <person name="Patil P.B."/>
        </authorList>
    </citation>
    <scope>NUCLEOTIDE SEQUENCE</scope>
    <source>
        <strain evidence="1">BXO512</strain>
    </source>
</reference>
<dbReference type="RefSeq" id="WP_011409312.1">
    <property type="nucleotide sequence ID" value="NZ_CP011532.1"/>
</dbReference>